<reference evidence="4 5" key="1">
    <citation type="submission" date="2016-10" db="EMBL/GenBank/DDBJ databases">
        <authorList>
            <person name="de Groot N.N."/>
        </authorList>
    </citation>
    <scope>NUCLEOTIDE SEQUENCE [LARGE SCALE GENOMIC DNA]</scope>
    <source>
        <strain evidence="4 5">D15d</strain>
    </source>
</reference>
<accession>A0A1H5TU19</accession>
<evidence type="ECO:0000313" key="4">
    <source>
        <dbReference type="EMBL" id="SEF66283.1"/>
    </source>
</evidence>
<dbReference type="SUPFAM" id="SSF52540">
    <property type="entry name" value="P-loop containing nucleoside triphosphate hydrolases"/>
    <property type="match status" value="1"/>
</dbReference>
<evidence type="ECO:0000256" key="2">
    <source>
        <dbReference type="ARBA" id="ARBA00022840"/>
    </source>
</evidence>
<dbReference type="SMART" id="SM00382">
    <property type="entry name" value="AAA"/>
    <property type="match status" value="1"/>
</dbReference>
<dbReference type="InterPro" id="IPR015854">
    <property type="entry name" value="ABC_transpr_LolD-like"/>
</dbReference>
<dbReference type="InterPro" id="IPR003593">
    <property type="entry name" value="AAA+_ATPase"/>
</dbReference>
<dbReference type="GO" id="GO:0005886">
    <property type="term" value="C:plasma membrane"/>
    <property type="evidence" value="ECO:0007669"/>
    <property type="project" value="TreeGrafter"/>
</dbReference>
<dbReference type="InterPro" id="IPR003439">
    <property type="entry name" value="ABC_transporter-like_ATP-bd"/>
</dbReference>
<organism evidence="4 5">
    <name type="scientific">Lachnospira multipara</name>
    <dbReference type="NCBI Taxonomy" id="28051"/>
    <lineage>
        <taxon>Bacteria</taxon>
        <taxon>Bacillati</taxon>
        <taxon>Bacillota</taxon>
        <taxon>Clostridia</taxon>
        <taxon>Lachnospirales</taxon>
        <taxon>Lachnospiraceae</taxon>
        <taxon>Lachnospira</taxon>
    </lineage>
</organism>
<protein>
    <submittedName>
        <fullName evidence="4">Putative ABC transport system ATP-binding protein</fullName>
    </submittedName>
</protein>
<dbReference type="STRING" id="1410661.GCA_000702205_00935"/>
<dbReference type="Pfam" id="PF00005">
    <property type="entry name" value="ABC_tran"/>
    <property type="match status" value="1"/>
</dbReference>
<dbReference type="InterPro" id="IPR027417">
    <property type="entry name" value="P-loop_NTPase"/>
</dbReference>
<keyword evidence="5" id="KW-1185">Reference proteome</keyword>
<feature type="domain" description="ABC transporter" evidence="3">
    <location>
        <begin position="2"/>
        <end position="201"/>
    </location>
</feature>
<dbReference type="GO" id="GO:0016887">
    <property type="term" value="F:ATP hydrolysis activity"/>
    <property type="evidence" value="ECO:0007669"/>
    <property type="project" value="InterPro"/>
</dbReference>
<dbReference type="InterPro" id="IPR017871">
    <property type="entry name" value="ABC_transporter-like_CS"/>
</dbReference>
<dbReference type="AlphaFoldDB" id="A0A1H5TU19"/>
<gene>
    <name evidence="4" type="ORF">SAMN05216537_105123</name>
</gene>
<evidence type="ECO:0000313" key="5">
    <source>
        <dbReference type="Proteomes" id="UP000236726"/>
    </source>
</evidence>
<dbReference type="Proteomes" id="UP000236726">
    <property type="component" value="Unassembled WGS sequence"/>
</dbReference>
<evidence type="ECO:0000256" key="1">
    <source>
        <dbReference type="ARBA" id="ARBA00022741"/>
    </source>
</evidence>
<dbReference type="PROSITE" id="PS00211">
    <property type="entry name" value="ABC_TRANSPORTER_1"/>
    <property type="match status" value="1"/>
</dbReference>
<dbReference type="PROSITE" id="PS50893">
    <property type="entry name" value="ABC_TRANSPORTER_2"/>
    <property type="match status" value="1"/>
</dbReference>
<dbReference type="Gene3D" id="3.40.50.300">
    <property type="entry name" value="P-loop containing nucleotide triphosphate hydrolases"/>
    <property type="match status" value="1"/>
</dbReference>
<keyword evidence="2 4" id="KW-0067">ATP-binding</keyword>
<dbReference type="EMBL" id="FNUL01000005">
    <property type="protein sequence ID" value="SEF66283.1"/>
    <property type="molecule type" value="Genomic_DNA"/>
</dbReference>
<evidence type="ECO:0000259" key="3">
    <source>
        <dbReference type="PROSITE" id="PS50893"/>
    </source>
</evidence>
<dbReference type="GO" id="GO:0022857">
    <property type="term" value="F:transmembrane transporter activity"/>
    <property type="evidence" value="ECO:0007669"/>
    <property type="project" value="TreeGrafter"/>
</dbReference>
<dbReference type="PANTHER" id="PTHR24220">
    <property type="entry name" value="IMPORT ATP-BINDING PROTEIN"/>
    <property type="match status" value="1"/>
</dbReference>
<sequence length="201" mass="22556">MIKIENLSKSFGEKKLFEGLNETIDDGSFIVVSGKSGCGKSTFLNILGNLEKYDTGRILIDDVEIEKIGHAQYLRDYVSFLFQNFALIENKTVKQNLSIIKKKNRSGISIKEALERVGMLDKLNTKVYKLSGGEQQRVALARVLLKKSKVVLADEPTGSLDEENARIVIDILKKLSEEGKTVIMVSHNKDYLKEASKVIYL</sequence>
<dbReference type="PANTHER" id="PTHR24220:SF86">
    <property type="entry name" value="ABC TRANSPORTER ABCH.1"/>
    <property type="match status" value="1"/>
</dbReference>
<keyword evidence="1" id="KW-0547">Nucleotide-binding</keyword>
<name>A0A1H5TU19_9FIRM</name>
<dbReference type="GO" id="GO:0005524">
    <property type="term" value="F:ATP binding"/>
    <property type="evidence" value="ECO:0007669"/>
    <property type="project" value="UniProtKB-KW"/>
</dbReference>
<proteinExistence type="predicted"/>